<keyword evidence="3 6" id="KW-0554">One-carbon metabolism</keyword>
<dbReference type="PANTHER" id="PTHR11680:SF35">
    <property type="entry name" value="SERINE HYDROXYMETHYLTRANSFERASE 1"/>
    <property type="match status" value="1"/>
</dbReference>
<feature type="site" description="Plays an important role in substrate specificity" evidence="6">
    <location>
        <position position="293"/>
    </location>
</feature>
<keyword evidence="5 6" id="KW-0663">Pyridoxal phosphate</keyword>
<dbReference type="Gene3D" id="3.90.1150.10">
    <property type="entry name" value="Aspartate Aminotransferase, domain 1"/>
    <property type="match status" value="2"/>
</dbReference>
<dbReference type="SUPFAM" id="SSF53383">
    <property type="entry name" value="PLP-dependent transferases"/>
    <property type="match status" value="1"/>
</dbReference>
<dbReference type="CDD" id="cd00378">
    <property type="entry name" value="SHMT"/>
    <property type="match status" value="1"/>
</dbReference>
<gene>
    <name evidence="8" type="primary">glyA_1</name>
    <name evidence="6" type="synonym">glyA</name>
    <name evidence="8" type="ORF">Air01nite_49540</name>
</gene>
<comment type="subunit">
    <text evidence="6">Homodimer.</text>
</comment>
<comment type="caution">
    <text evidence="6">Lacks conserved residue(s) required for the propagation of feature annotation.</text>
</comment>
<dbReference type="InterPro" id="IPR001085">
    <property type="entry name" value="Ser_HO-MeTrfase"/>
</dbReference>
<dbReference type="EMBL" id="BONC01000038">
    <property type="protein sequence ID" value="GIF58859.1"/>
    <property type="molecule type" value="Genomic_DNA"/>
</dbReference>
<dbReference type="InterPro" id="IPR039429">
    <property type="entry name" value="SHMT-like_dom"/>
</dbReference>
<protein>
    <recommendedName>
        <fullName evidence="6">Serine hydroxymethyltransferase</fullName>
        <shortName evidence="6">SHMT</shortName>
        <shortName evidence="6">Serine methylase</shortName>
        <ecNumber evidence="6">2.1.2.1</ecNumber>
    </recommendedName>
</protein>
<evidence type="ECO:0000256" key="3">
    <source>
        <dbReference type="ARBA" id="ARBA00022563"/>
    </source>
</evidence>
<evidence type="ECO:0000256" key="4">
    <source>
        <dbReference type="ARBA" id="ARBA00022679"/>
    </source>
</evidence>
<reference evidence="8 9" key="1">
    <citation type="submission" date="2021-01" db="EMBL/GenBank/DDBJ databases">
        <title>Whole genome shotgun sequence of Asanoa iriomotensis NBRC 100142.</title>
        <authorList>
            <person name="Komaki H."/>
            <person name="Tamura T."/>
        </authorList>
    </citation>
    <scope>NUCLEOTIDE SEQUENCE [LARGE SCALE GENOMIC DNA]</scope>
    <source>
        <strain evidence="8 9">NBRC 100142</strain>
    </source>
</reference>
<keyword evidence="9" id="KW-1185">Reference proteome</keyword>
<comment type="pathway">
    <text evidence="6">Amino-acid biosynthesis; glycine biosynthesis; glycine from L-serine: step 1/1.</text>
</comment>
<evidence type="ECO:0000313" key="8">
    <source>
        <dbReference type="EMBL" id="GIF58859.1"/>
    </source>
</evidence>
<dbReference type="Proteomes" id="UP000624325">
    <property type="component" value="Unassembled WGS sequence"/>
</dbReference>
<dbReference type="PANTHER" id="PTHR11680">
    <property type="entry name" value="SERINE HYDROXYMETHYLTRANSFERASE"/>
    <property type="match status" value="1"/>
</dbReference>
<feature type="domain" description="Serine hydroxymethyltransferase-like" evidence="7">
    <location>
        <begin position="36"/>
        <end position="138"/>
    </location>
</feature>
<comment type="cofactor">
    <cofactor evidence="1 6">
        <name>pyridoxal 5'-phosphate</name>
        <dbReference type="ChEBI" id="CHEBI:597326"/>
    </cofactor>
</comment>
<keyword evidence="4 6" id="KW-0808">Transferase</keyword>
<comment type="catalytic activity">
    <reaction evidence="6">
        <text>(6R)-5,10-methylene-5,6,7,8-tetrahydrofolate + glycine + H2O = (6S)-5,6,7,8-tetrahydrofolate + L-serine</text>
        <dbReference type="Rhea" id="RHEA:15481"/>
        <dbReference type="ChEBI" id="CHEBI:15377"/>
        <dbReference type="ChEBI" id="CHEBI:15636"/>
        <dbReference type="ChEBI" id="CHEBI:33384"/>
        <dbReference type="ChEBI" id="CHEBI:57305"/>
        <dbReference type="ChEBI" id="CHEBI:57453"/>
        <dbReference type="EC" id="2.1.2.1"/>
    </reaction>
</comment>
<dbReference type="InterPro" id="IPR015424">
    <property type="entry name" value="PyrdxlP-dep_Trfase"/>
</dbReference>
<evidence type="ECO:0000313" key="9">
    <source>
        <dbReference type="Proteomes" id="UP000624325"/>
    </source>
</evidence>
<evidence type="ECO:0000256" key="1">
    <source>
        <dbReference type="ARBA" id="ARBA00001933"/>
    </source>
</evidence>
<dbReference type="InterPro" id="IPR015422">
    <property type="entry name" value="PyrdxlP-dep_Trfase_small"/>
</dbReference>
<comment type="pathway">
    <text evidence="6">One-carbon metabolism; tetrahydrofolate interconversion.</text>
</comment>
<feature type="domain" description="Serine hydroxymethyltransferase-like" evidence="7">
    <location>
        <begin position="174"/>
        <end position="448"/>
    </location>
</feature>
<feature type="binding site" evidence="6">
    <location>
        <position position="309"/>
    </location>
    <ligand>
        <name>(6S)-5,6,7,8-tetrahydrofolate</name>
        <dbReference type="ChEBI" id="CHEBI:57453"/>
    </ligand>
</feature>
<accession>A0ABQ4C7X9</accession>
<name>A0ABQ4C7X9_9ACTN</name>
<dbReference type="PROSITE" id="PS00096">
    <property type="entry name" value="SHMT"/>
    <property type="match status" value="1"/>
</dbReference>
<evidence type="ECO:0000259" key="7">
    <source>
        <dbReference type="Pfam" id="PF00464"/>
    </source>
</evidence>
<dbReference type="Gene3D" id="3.40.640.10">
    <property type="entry name" value="Type I PLP-dependent aspartate aminotransferase-like (Major domain)"/>
    <property type="match status" value="2"/>
</dbReference>
<dbReference type="PIRSF" id="PIRSF000412">
    <property type="entry name" value="SHMT"/>
    <property type="match status" value="1"/>
</dbReference>
<keyword evidence="6" id="KW-0028">Amino-acid biosynthesis</keyword>
<dbReference type="NCBIfam" id="NF000586">
    <property type="entry name" value="PRK00011.1"/>
    <property type="match status" value="1"/>
</dbReference>
<dbReference type="InterPro" id="IPR015421">
    <property type="entry name" value="PyrdxlP-dep_Trfase_major"/>
</dbReference>
<proteinExistence type="inferred from homology"/>
<dbReference type="InterPro" id="IPR049943">
    <property type="entry name" value="Ser_HO-MeTrfase-like"/>
</dbReference>
<dbReference type="InterPro" id="IPR019798">
    <property type="entry name" value="Ser_HO-MeTrfase_PLP_BS"/>
</dbReference>
<dbReference type="HAMAP" id="MF_00051">
    <property type="entry name" value="SHMT"/>
    <property type="match status" value="1"/>
</dbReference>
<evidence type="ECO:0000256" key="5">
    <source>
        <dbReference type="ARBA" id="ARBA00022898"/>
    </source>
</evidence>
<evidence type="ECO:0000256" key="6">
    <source>
        <dbReference type="HAMAP-Rule" id="MF_00051"/>
    </source>
</evidence>
<feature type="modified residue" description="N6-(pyridoxal phosphate)lysine" evidence="6">
    <location>
        <position position="294"/>
    </location>
</feature>
<dbReference type="NCBIfam" id="NF010094">
    <property type="entry name" value="PRK13580.1"/>
    <property type="match status" value="1"/>
</dbReference>
<comment type="subcellular location">
    <subcellularLocation>
        <location evidence="6">Cytoplasm</location>
    </subcellularLocation>
</comment>
<sequence>MTRMETIVGRYLGAVSPAQVDPSAIGFYAMLDAVRAVDPGIAAATVQELLDQRSHLKLIASENFSSLAVQAAQGSLLTDKYAEGFPGHRFYAGCDNVDTIEATAAKLATDLFGAAHAYVQPHSGADANLVAFLAILATRVEADVLERFGGLDGPARLPQITEAQFAELRAAVNSQRLLAMDYYSGGHLTHGYRFNISSRMFEAHSYSVDPETKLLDLAAVRDRAREVRPLILLAGYSAYSRKINFAELRSIADEVGATLMVDMAHFAGLVAGKVFQGDFDPVAHAHVVTTTTHKTLRGPRGGMVLSTAEYAEALDKGCPAILGGPLSHVMAAKAVALREASKPEFADYAARIVANSQALAEGLLKRGVPVLTGGTDNHLLLVDVEQGFGLTGRQAEQALRDCGMTLNRNSLPGDPNGAWYTSGLRLGTPALTTLGMGTGEMDEIADIIARVLAATTPAAGEGDKPASKAKFSTQPDAVDEAGKRVHALLAQHVLYPHLDLDHFHPADFGLTAFEHRGAAA</sequence>
<comment type="similarity">
    <text evidence="2 6">Belongs to the SHMT family.</text>
</comment>
<dbReference type="EC" id="2.1.2.1" evidence="6"/>
<dbReference type="Pfam" id="PF00464">
    <property type="entry name" value="SHMT"/>
    <property type="match status" value="2"/>
</dbReference>
<evidence type="ECO:0000256" key="2">
    <source>
        <dbReference type="ARBA" id="ARBA00006376"/>
    </source>
</evidence>
<comment type="function">
    <text evidence="6">Catalyzes the reversible interconversion of serine and glycine with tetrahydrofolate (THF) serving as the one-carbon carrier. This reaction serves as the major source of one-carbon groups required for the biosynthesis of purines, thymidylate, methionine, and other important biomolecules. Also exhibits THF-independent aldolase activity toward beta-hydroxyamino acids, producing glycine and aldehydes, via a retro-aldol mechanism.</text>
</comment>
<keyword evidence="6" id="KW-0963">Cytoplasm</keyword>
<organism evidence="8 9">
    <name type="scientific">Asanoa iriomotensis</name>
    <dbReference type="NCBI Taxonomy" id="234613"/>
    <lineage>
        <taxon>Bacteria</taxon>
        <taxon>Bacillati</taxon>
        <taxon>Actinomycetota</taxon>
        <taxon>Actinomycetes</taxon>
        <taxon>Micromonosporales</taxon>
        <taxon>Micromonosporaceae</taxon>
        <taxon>Asanoa</taxon>
    </lineage>
</organism>
<feature type="binding site" evidence="6">
    <location>
        <begin position="186"/>
        <end position="188"/>
    </location>
    <ligand>
        <name>(6S)-5,6,7,8-tetrahydrofolate</name>
        <dbReference type="ChEBI" id="CHEBI:57453"/>
    </ligand>
</feature>
<comment type="caution">
    <text evidence="8">The sequence shown here is derived from an EMBL/GenBank/DDBJ whole genome shotgun (WGS) entry which is preliminary data.</text>
</comment>